<accession>A0AAV4RJR5</accession>
<organism evidence="1 2">
    <name type="scientific">Caerostris extrusa</name>
    <name type="common">Bark spider</name>
    <name type="synonym">Caerostris bankana</name>
    <dbReference type="NCBI Taxonomy" id="172846"/>
    <lineage>
        <taxon>Eukaryota</taxon>
        <taxon>Metazoa</taxon>
        <taxon>Ecdysozoa</taxon>
        <taxon>Arthropoda</taxon>
        <taxon>Chelicerata</taxon>
        <taxon>Arachnida</taxon>
        <taxon>Araneae</taxon>
        <taxon>Araneomorphae</taxon>
        <taxon>Entelegynae</taxon>
        <taxon>Araneoidea</taxon>
        <taxon>Araneidae</taxon>
        <taxon>Caerostris</taxon>
    </lineage>
</organism>
<proteinExistence type="predicted"/>
<evidence type="ECO:0000313" key="1">
    <source>
        <dbReference type="EMBL" id="GIY21562.1"/>
    </source>
</evidence>
<feature type="non-terminal residue" evidence="1">
    <location>
        <position position="81"/>
    </location>
</feature>
<reference evidence="1 2" key="1">
    <citation type="submission" date="2021-06" db="EMBL/GenBank/DDBJ databases">
        <title>Caerostris extrusa draft genome.</title>
        <authorList>
            <person name="Kono N."/>
            <person name="Arakawa K."/>
        </authorList>
    </citation>
    <scope>NUCLEOTIDE SEQUENCE [LARGE SCALE GENOMIC DNA]</scope>
</reference>
<dbReference type="AlphaFoldDB" id="A0AAV4RJR5"/>
<evidence type="ECO:0000313" key="2">
    <source>
        <dbReference type="Proteomes" id="UP001054945"/>
    </source>
</evidence>
<sequence length="81" mass="9595">MWHRMEAWRTVTYRGQFPELKNHLWWCASEFLQINSYMDGIPEESARQTDFDCELKISSNSLETSLMTLRAATCLMNCWAL</sequence>
<gene>
    <name evidence="1" type="ORF">CEXT_494431</name>
</gene>
<keyword evidence="2" id="KW-1185">Reference proteome</keyword>
<dbReference type="EMBL" id="BPLR01008033">
    <property type="protein sequence ID" value="GIY21562.1"/>
    <property type="molecule type" value="Genomic_DNA"/>
</dbReference>
<protein>
    <submittedName>
        <fullName evidence="1">Uncharacterized protein</fullName>
    </submittedName>
</protein>
<comment type="caution">
    <text evidence="1">The sequence shown here is derived from an EMBL/GenBank/DDBJ whole genome shotgun (WGS) entry which is preliminary data.</text>
</comment>
<name>A0AAV4RJR5_CAEEX</name>
<dbReference type="Proteomes" id="UP001054945">
    <property type="component" value="Unassembled WGS sequence"/>
</dbReference>